<dbReference type="Pfam" id="PF13741">
    <property type="entry name" value="MRP-S25"/>
    <property type="match status" value="1"/>
</dbReference>
<evidence type="ECO:0000256" key="6">
    <source>
        <dbReference type="PIRNR" id="PIRNR029764"/>
    </source>
</evidence>
<dbReference type="RefSeq" id="XP_031864170.1">
    <property type="nucleotide sequence ID" value="XM_032001280.1"/>
</dbReference>
<dbReference type="PIRSF" id="PIRSF029764">
    <property type="entry name" value="RSM25"/>
    <property type="match status" value="1"/>
</dbReference>
<comment type="subcellular location">
    <subcellularLocation>
        <location evidence="1 6">Mitochondrion</location>
    </subcellularLocation>
</comment>
<dbReference type="PANTHER" id="PTHR37799:SF1">
    <property type="entry name" value="SMALL RIBOSOMAL SUBUNIT PROTEIN MS23"/>
    <property type="match status" value="1"/>
</dbReference>
<evidence type="ECO:0000313" key="7">
    <source>
        <dbReference type="EMBL" id="WWD18440.1"/>
    </source>
</evidence>
<dbReference type="EMBL" id="CP144055">
    <property type="protein sequence ID" value="WWD18440.1"/>
    <property type="molecule type" value="Genomic_DNA"/>
</dbReference>
<keyword evidence="8" id="KW-1185">Reference proteome</keyword>
<dbReference type="GO" id="GO:0005763">
    <property type="term" value="C:mitochondrial small ribosomal subunit"/>
    <property type="evidence" value="ECO:0007669"/>
    <property type="project" value="UniProtKB-UniRule"/>
</dbReference>
<proteinExistence type="inferred from homology"/>
<evidence type="ECO:0000313" key="8">
    <source>
        <dbReference type="Proteomes" id="UP000322225"/>
    </source>
</evidence>
<organism evidence="7 8">
    <name type="scientific">Kwoniella shandongensis</name>
    <dbReference type="NCBI Taxonomy" id="1734106"/>
    <lineage>
        <taxon>Eukaryota</taxon>
        <taxon>Fungi</taxon>
        <taxon>Dikarya</taxon>
        <taxon>Basidiomycota</taxon>
        <taxon>Agaricomycotina</taxon>
        <taxon>Tremellomycetes</taxon>
        <taxon>Tremellales</taxon>
        <taxon>Cryptococcaceae</taxon>
        <taxon>Kwoniella</taxon>
    </lineage>
</organism>
<sequence>MRRIPSQVPSAVSRLLQASVLPTPPTWYIPVLSHPPPQLPPHQIISRPRANDPSLRPGQFTDVAPVPEGELERRDRIRRYKQRKNRPLKVSYEEDRVRRQFFKDFAFEALRPVSLVEGSEIDQSVRVDGEEWTSLEQRGAYPTVEDCISFVINLRKTREMPLSEAYAIATKEFVALRARHELATLAAEVEARHYGAEFKPDAFEREFNLEEKSLESLIPADTRISESTNIKYRKQPRYKWSNTISSSSIPSGEFSGGQSYVEKWRLPEPVQVEGGQQSAGDLLSAIPPPGAETTQGEAGAEAEDDLAFLQSVLGKSRA</sequence>
<dbReference type="GeneID" id="43585383"/>
<name>A0A5M6CBQ5_9TREE</name>
<keyword evidence="3 6" id="KW-0689">Ribosomal protein</keyword>
<dbReference type="KEGG" id="ksn:43585383"/>
<evidence type="ECO:0000256" key="5">
    <source>
        <dbReference type="ARBA" id="ARBA00023274"/>
    </source>
</evidence>
<dbReference type="PANTHER" id="PTHR37799">
    <property type="entry name" value="37S RIBOSOMAL PROTEIN S25, MITOCHONDRIAL"/>
    <property type="match status" value="1"/>
</dbReference>
<evidence type="ECO:0000256" key="1">
    <source>
        <dbReference type="ARBA" id="ARBA00004173"/>
    </source>
</evidence>
<keyword evidence="4 6" id="KW-0496">Mitochondrion</keyword>
<comment type="subunit">
    <text evidence="6">Component of the mitochondrial small ribosomal subunit.</text>
</comment>
<dbReference type="InterPro" id="IPR016939">
    <property type="entry name" value="Ribosomal_mS23_fun"/>
</dbReference>
<dbReference type="Proteomes" id="UP000322225">
    <property type="component" value="Chromosome 5"/>
</dbReference>
<dbReference type="OrthoDB" id="5542239at2759"/>
<evidence type="ECO:0000256" key="3">
    <source>
        <dbReference type="ARBA" id="ARBA00022980"/>
    </source>
</evidence>
<reference evidence="7" key="2">
    <citation type="submission" date="2024-01" db="EMBL/GenBank/DDBJ databases">
        <title>Comparative genomics of Cryptococcus and Kwoniella reveals pathogenesis evolution and contrasting modes of karyotype evolution via chromosome fusion or intercentromeric recombination.</title>
        <authorList>
            <person name="Coelho M.A."/>
            <person name="David-Palma M."/>
            <person name="Shea T."/>
            <person name="Bowers K."/>
            <person name="McGinley-Smith S."/>
            <person name="Mohammad A.W."/>
            <person name="Gnirke A."/>
            <person name="Yurkov A.M."/>
            <person name="Nowrousian M."/>
            <person name="Sun S."/>
            <person name="Cuomo C.A."/>
            <person name="Heitman J."/>
        </authorList>
    </citation>
    <scope>NUCLEOTIDE SEQUENCE</scope>
    <source>
        <strain evidence="7">CBS 12478</strain>
    </source>
</reference>
<evidence type="ECO:0000256" key="2">
    <source>
        <dbReference type="ARBA" id="ARBA00009864"/>
    </source>
</evidence>
<keyword evidence="5 6" id="KW-0687">Ribonucleoprotein</keyword>
<evidence type="ECO:0000256" key="4">
    <source>
        <dbReference type="ARBA" id="ARBA00023128"/>
    </source>
</evidence>
<comment type="similarity">
    <text evidence="2">Belongs to the mitochondrion-specific ribosomal protein mS23 family.</text>
</comment>
<protein>
    <recommendedName>
        <fullName evidence="6">37S ribosomal protein S25, mitochondrial</fullName>
    </recommendedName>
</protein>
<dbReference type="GO" id="GO:0003735">
    <property type="term" value="F:structural constituent of ribosome"/>
    <property type="evidence" value="ECO:0007669"/>
    <property type="project" value="UniProtKB-UniRule"/>
</dbReference>
<accession>A0A5M6CBQ5</accession>
<dbReference type="AlphaFoldDB" id="A0A5M6CBQ5"/>
<gene>
    <name evidence="7" type="ORF">CI109_102892</name>
</gene>
<reference evidence="7" key="1">
    <citation type="submission" date="2017-08" db="EMBL/GenBank/DDBJ databases">
        <authorList>
            <person name="Cuomo C."/>
            <person name="Billmyre B."/>
            <person name="Heitman J."/>
        </authorList>
    </citation>
    <scope>NUCLEOTIDE SEQUENCE</scope>
    <source>
        <strain evidence="7">CBS 12478</strain>
    </source>
</reference>